<gene>
    <name evidence="5" type="ORF">HAX54_048607</name>
</gene>
<evidence type="ECO:0000256" key="1">
    <source>
        <dbReference type="ARBA" id="ARBA00022786"/>
    </source>
</evidence>
<name>A0ABS8SUR6_DATST</name>
<dbReference type="PROSITE" id="PS51649">
    <property type="entry name" value="NPH3"/>
    <property type="match status" value="1"/>
</dbReference>
<evidence type="ECO:0000256" key="3">
    <source>
        <dbReference type="SAM" id="Coils"/>
    </source>
</evidence>
<keyword evidence="1" id="KW-0833">Ubl conjugation pathway</keyword>
<protein>
    <recommendedName>
        <fullName evidence="4">NPH3 domain-containing protein</fullName>
    </recommendedName>
</protein>
<dbReference type="EMBL" id="JACEIK010000805">
    <property type="protein sequence ID" value="MCD7462468.1"/>
    <property type="molecule type" value="Genomic_DNA"/>
</dbReference>
<organism evidence="5 6">
    <name type="scientific">Datura stramonium</name>
    <name type="common">Jimsonweed</name>
    <name type="synonym">Common thornapple</name>
    <dbReference type="NCBI Taxonomy" id="4076"/>
    <lineage>
        <taxon>Eukaryota</taxon>
        <taxon>Viridiplantae</taxon>
        <taxon>Streptophyta</taxon>
        <taxon>Embryophyta</taxon>
        <taxon>Tracheophyta</taxon>
        <taxon>Spermatophyta</taxon>
        <taxon>Magnoliopsida</taxon>
        <taxon>eudicotyledons</taxon>
        <taxon>Gunneridae</taxon>
        <taxon>Pentapetalae</taxon>
        <taxon>asterids</taxon>
        <taxon>lamiids</taxon>
        <taxon>Solanales</taxon>
        <taxon>Solanaceae</taxon>
        <taxon>Solanoideae</taxon>
        <taxon>Datureae</taxon>
        <taxon>Datura</taxon>
    </lineage>
</organism>
<dbReference type="InterPro" id="IPR043454">
    <property type="entry name" value="NPH3/RPT2-like"/>
</dbReference>
<dbReference type="PANTHER" id="PTHR32370">
    <property type="entry name" value="OS12G0117600 PROTEIN"/>
    <property type="match status" value="1"/>
</dbReference>
<evidence type="ECO:0000259" key="4">
    <source>
        <dbReference type="PROSITE" id="PS51649"/>
    </source>
</evidence>
<evidence type="ECO:0000313" key="6">
    <source>
        <dbReference type="Proteomes" id="UP000823775"/>
    </source>
</evidence>
<evidence type="ECO:0000256" key="2">
    <source>
        <dbReference type="PROSITE-ProRule" id="PRU00982"/>
    </source>
</evidence>
<feature type="coiled-coil region" evidence="3">
    <location>
        <begin position="98"/>
        <end position="125"/>
    </location>
</feature>
<sequence>MITSDSMAIAVDSIEATFVRAYLRSHFSQVREPSTHAAQNERLPLRVIVQVLFFEQLRLRTSISGWFFVSENLENSQNLSGATGQNADNGARGRGSSVEDMKERVSELEKECNNLKEEFQKMVKTKRRWNIFCRRKSPCNSEIRKPSENVATYQTVPKIH</sequence>
<reference evidence="5 6" key="1">
    <citation type="journal article" date="2021" name="BMC Genomics">
        <title>Datura genome reveals duplications of psychoactive alkaloid biosynthetic genes and high mutation rate following tissue culture.</title>
        <authorList>
            <person name="Rajewski A."/>
            <person name="Carter-House D."/>
            <person name="Stajich J."/>
            <person name="Litt A."/>
        </authorList>
    </citation>
    <scope>NUCLEOTIDE SEQUENCE [LARGE SCALE GENOMIC DNA]</scope>
    <source>
        <strain evidence="5">AR-01</strain>
    </source>
</reference>
<keyword evidence="3" id="KW-0175">Coiled coil</keyword>
<keyword evidence="6" id="KW-1185">Reference proteome</keyword>
<comment type="caution">
    <text evidence="5">The sequence shown here is derived from an EMBL/GenBank/DDBJ whole genome shotgun (WGS) entry which is preliminary data.</text>
</comment>
<accession>A0ABS8SUR6</accession>
<dbReference type="InterPro" id="IPR027356">
    <property type="entry name" value="NPH3_dom"/>
</dbReference>
<dbReference type="Proteomes" id="UP000823775">
    <property type="component" value="Unassembled WGS sequence"/>
</dbReference>
<comment type="similarity">
    <text evidence="2">Belongs to the NPH3 family.</text>
</comment>
<evidence type="ECO:0000313" key="5">
    <source>
        <dbReference type="EMBL" id="MCD7462468.1"/>
    </source>
</evidence>
<proteinExistence type="inferred from homology"/>
<feature type="domain" description="NPH3" evidence="4">
    <location>
        <begin position="1"/>
        <end position="58"/>
    </location>
</feature>